<dbReference type="OrthoDB" id="34219at2157"/>
<reference evidence="2" key="4">
    <citation type="submission" date="2020-09" db="EMBL/GenBank/DDBJ databases">
        <authorList>
            <person name="Sun Q."/>
            <person name="Ohkuma M."/>
        </authorList>
    </citation>
    <scope>NUCLEOTIDE SEQUENCE</scope>
    <source>
        <strain evidence="2">JCM 31740</strain>
    </source>
</reference>
<gene>
    <name evidence="2" type="ORF">GCM10007116_01680</name>
    <name evidence="1" type="ORF">HS1genome_2386</name>
</gene>
<dbReference type="AlphaFoldDB" id="A0A348B745"/>
<dbReference type="KEGG" id="sacd:HS1genome_2386"/>
<accession>A0A348B745</accession>
<reference evidence="2" key="1">
    <citation type="journal article" date="2014" name="Int. J. Syst. Evol. Microbiol.">
        <title>Complete genome sequence of Corynebacterium casei LMG S-19264T (=DSM 44701T), isolated from a smear-ripened cheese.</title>
        <authorList>
            <consortium name="US DOE Joint Genome Institute (JGI-PGF)"/>
            <person name="Walter F."/>
            <person name="Albersmeier A."/>
            <person name="Kalinowski J."/>
            <person name="Ruckert C."/>
        </authorList>
    </citation>
    <scope>NUCLEOTIDE SEQUENCE</scope>
    <source>
        <strain evidence="2">JCM 31740</strain>
    </source>
</reference>
<protein>
    <submittedName>
        <fullName evidence="1">Uncharacterized protein</fullName>
    </submittedName>
</protein>
<keyword evidence="3" id="KW-1185">Reference proteome</keyword>
<organism evidence="1 3">
    <name type="scientific">Sulfodiicoccus acidiphilus</name>
    <dbReference type="NCBI Taxonomy" id="1670455"/>
    <lineage>
        <taxon>Archaea</taxon>
        <taxon>Thermoproteota</taxon>
        <taxon>Thermoprotei</taxon>
        <taxon>Sulfolobales</taxon>
        <taxon>Sulfolobaceae</taxon>
        <taxon>Sulfodiicoccus</taxon>
    </lineage>
</organism>
<dbReference type="Proteomes" id="UP000616143">
    <property type="component" value="Unassembled WGS sequence"/>
</dbReference>
<proteinExistence type="predicted"/>
<dbReference type="Proteomes" id="UP000276741">
    <property type="component" value="Chromosome"/>
</dbReference>
<dbReference type="EMBL" id="BMQS01000001">
    <property type="protein sequence ID" value="GGT87282.1"/>
    <property type="molecule type" value="Genomic_DNA"/>
</dbReference>
<evidence type="ECO:0000313" key="1">
    <source>
        <dbReference type="EMBL" id="BBD73997.1"/>
    </source>
</evidence>
<evidence type="ECO:0000313" key="2">
    <source>
        <dbReference type="EMBL" id="GGT87282.1"/>
    </source>
</evidence>
<evidence type="ECO:0000313" key="3">
    <source>
        <dbReference type="Proteomes" id="UP000276741"/>
    </source>
</evidence>
<dbReference type="GeneID" id="38667841"/>
<dbReference type="RefSeq" id="WP_126451215.1">
    <property type="nucleotide sequence ID" value="NZ_AP018553.1"/>
</dbReference>
<dbReference type="EMBL" id="AP018553">
    <property type="protein sequence ID" value="BBD73997.1"/>
    <property type="molecule type" value="Genomic_DNA"/>
</dbReference>
<sequence>MPVGELITFSEGDIDGFLDHVTYIESTSLRGGRNQTYPFTLEKRPAETYLVINLQRNSIVSPKWRVWINDFSLTREFRPTIEQQMGGRTFSSVIYDITPVVKEGRNEVSLSSIGTELTLLELSVVSIFRGEGFFTKYSLKAGSMLLRAGEEYAIRGKGTGYVVLRSNCRTRLKAFEGDRVLDLALDPGEANEIEVPKTDGFKLVHLGESAQSTVAIPLLYWMEVTEPEVELGLEAERTAEHIKLEVFNNSDSPLDKVVLSVLNNGITISYKVVREMSARSSLVVTVPLSRDVRGSLVVRAVGIRGSLRKAVTKVV</sequence>
<name>A0A348B745_9CREN</name>
<reference evidence="3" key="2">
    <citation type="submission" date="2018-04" db="EMBL/GenBank/DDBJ databases">
        <title>Complete genome sequence of Sulfodiicoccus acidiphilus strain HS-1.</title>
        <authorList>
            <person name="Sakai H.D."/>
            <person name="Kurosawa N."/>
        </authorList>
    </citation>
    <scope>NUCLEOTIDE SEQUENCE [LARGE SCALE GENOMIC DNA]</scope>
    <source>
        <strain evidence="3">HS-1</strain>
    </source>
</reference>
<reference evidence="1" key="3">
    <citation type="journal article" date="2019" name="BMC Res. Notes">
        <title>Complete genome sequence of the Sulfodiicoccus acidiphilus strain HS-1T, the first crenarchaeon that lacks polB3, isolated from an acidic hot spring in Ohwaku-dani, Hakone, Japan.</title>
        <authorList>
            <person name="Sakai H.D."/>
            <person name="Kurosawa N."/>
        </authorList>
    </citation>
    <scope>NUCLEOTIDE SEQUENCE</scope>
    <source>
        <strain evidence="1">HS-1</strain>
    </source>
</reference>